<reference evidence="2 3" key="1">
    <citation type="journal article" date="2023" name="G3 (Bethesda)">
        <title>A chromosome-length genome assembly and annotation of blackberry (Rubus argutus, cv. 'Hillquist').</title>
        <authorList>
            <person name="Bruna T."/>
            <person name="Aryal R."/>
            <person name="Dudchenko O."/>
            <person name="Sargent D.J."/>
            <person name="Mead D."/>
            <person name="Buti M."/>
            <person name="Cavallini A."/>
            <person name="Hytonen T."/>
            <person name="Andres J."/>
            <person name="Pham M."/>
            <person name="Weisz D."/>
            <person name="Mascagni F."/>
            <person name="Usai G."/>
            <person name="Natali L."/>
            <person name="Bassil N."/>
            <person name="Fernandez G.E."/>
            <person name="Lomsadze A."/>
            <person name="Armour M."/>
            <person name="Olukolu B."/>
            <person name="Poorten T."/>
            <person name="Britton C."/>
            <person name="Davik J."/>
            <person name="Ashrafi H."/>
            <person name="Aiden E.L."/>
            <person name="Borodovsky M."/>
            <person name="Worthington M."/>
        </authorList>
    </citation>
    <scope>NUCLEOTIDE SEQUENCE [LARGE SCALE GENOMIC DNA]</scope>
    <source>
        <strain evidence="2">PI 553951</strain>
    </source>
</reference>
<dbReference type="AlphaFoldDB" id="A0AAW1YNV2"/>
<evidence type="ECO:0000313" key="3">
    <source>
        <dbReference type="Proteomes" id="UP001457282"/>
    </source>
</evidence>
<evidence type="ECO:0000313" key="2">
    <source>
        <dbReference type="EMBL" id="KAK9950397.1"/>
    </source>
</evidence>
<sequence>MASDESMNLRSSITMQDDEYEDDDTDEGGHPHLSRLSMCTSRSIYGGGQVNDDGGGGESIYYQGQDENGMSMFMSLLSIDSFDGDVDEEEEEEEEGSSNKKKRLNSRLVLAAAMSTEDDDSDRETGCYSLPATPPRRRRDLQVMAGAAGRMLMKKVHHSDPMVDKDYDASEDEAQRAMSDDSRRSRKRRSRRRMMKNRSSWLSPSPFHHGAKKTLDDDDDDDDQDKEEEESMNMNMMAMCGSHCHSFSGESEGTGMVVITRPKGGNRTLCMDMEEVKACRDLGFELEHHRMLQQQQQQEMVPSRLSVSASTLDTNYTTSSGGNSPIANWRISSPGDHPQEVKARLKVWAQAVALASTSRHGI</sequence>
<feature type="compositionally biased region" description="Basic residues" evidence="1">
    <location>
        <begin position="184"/>
        <end position="196"/>
    </location>
</feature>
<gene>
    <name evidence="2" type="ORF">M0R45_005890</name>
</gene>
<dbReference type="EMBL" id="JBEDUW010000001">
    <property type="protein sequence ID" value="KAK9950397.1"/>
    <property type="molecule type" value="Genomic_DNA"/>
</dbReference>
<feature type="region of interest" description="Disordered" evidence="1">
    <location>
        <begin position="153"/>
        <end position="229"/>
    </location>
</feature>
<keyword evidence="3" id="KW-1185">Reference proteome</keyword>
<feature type="compositionally biased region" description="Acidic residues" evidence="1">
    <location>
        <begin position="16"/>
        <end position="26"/>
    </location>
</feature>
<feature type="compositionally biased region" description="Polar residues" evidence="1">
    <location>
        <begin position="315"/>
        <end position="326"/>
    </location>
</feature>
<feature type="region of interest" description="Disordered" evidence="1">
    <location>
        <begin position="315"/>
        <end position="335"/>
    </location>
</feature>
<dbReference type="Proteomes" id="UP001457282">
    <property type="component" value="Unassembled WGS sequence"/>
</dbReference>
<comment type="caution">
    <text evidence="2">The sequence shown here is derived from an EMBL/GenBank/DDBJ whole genome shotgun (WGS) entry which is preliminary data.</text>
</comment>
<name>A0AAW1YNV2_RUBAR</name>
<evidence type="ECO:0008006" key="4">
    <source>
        <dbReference type="Google" id="ProtNLM"/>
    </source>
</evidence>
<feature type="compositionally biased region" description="Acidic residues" evidence="1">
    <location>
        <begin position="216"/>
        <end position="229"/>
    </location>
</feature>
<feature type="region of interest" description="Disordered" evidence="1">
    <location>
        <begin position="1"/>
        <end position="35"/>
    </location>
</feature>
<dbReference type="PANTHER" id="PTHR31865">
    <property type="entry name" value="OSJNBA0071G03.3 PROTEIN"/>
    <property type="match status" value="1"/>
</dbReference>
<protein>
    <recommendedName>
        <fullName evidence="4">Fold protein</fullName>
    </recommendedName>
</protein>
<feature type="compositionally biased region" description="Polar residues" evidence="1">
    <location>
        <begin position="1"/>
        <end position="15"/>
    </location>
</feature>
<feature type="region of interest" description="Disordered" evidence="1">
    <location>
        <begin position="83"/>
        <end position="140"/>
    </location>
</feature>
<feature type="compositionally biased region" description="Acidic residues" evidence="1">
    <location>
        <begin position="83"/>
        <end position="96"/>
    </location>
</feature>
<evidence type="ECO:0000256" key="1">
    <source>
        <dbReference type="SAM" id="MobiDB-lite"/>
    </source>
</evidence>
<dbReference type="PANTHER" id="PTHR31865:SF2">
    <property type="entry name" value="OSJNBA0004B13.24 PROTEIN"/>
    <property type="match status" value="1"/>
</dbReference>
<organism evidence="2 3">
    <name type="scientific">Rubus argutus</name>
    <name type="common">Southern blackberry</name>
    <dbReference type="NCBI Taxonomy" id="59490"/>
    <lineage>
        <taxon>Eukaryota</taxon>
        <taxon>Viridiplantae</taxon>
        <taxon>Streptophyta</taxon>
        <taxon>Embryophyta</taxon>
        <taxon>Tracheophyta</taxon>
        <taxon>Spermatophyta</taxon>
        <taxon>Magnoliopsida</taxon>
        <taxon>eudicotyledons</taxon>
        <taxon>Gunneridae</taxon>
        <taxon>Pentapetalae</taxon>
        <taxon>rosids</taxon>
        <taxon>fabids</taxon>
        <taxon>Rosales</taxon>
        <taxon>Rosaceae</taxon>
        <taxon>Rosoideae</taxon>
        <taxon>Rosoideae incertae sedis</taxon>
        <taxon>Rubus</taxon>
    </lineage>
</organism>
<feature type="compositionally biased region" description="Basic and acidic residues" evidence="1">
    <location>
        <begin position="158"/>
        <end position="183"/>
    </location>
</feature>
<accession>A0AAW1YNV2</accession>
<proteinExistence type="predicted"/>